<evidence type="ECO:0000313" key="2">
    <source>
        <dbReference type="Proteomes" id="UP000000212"/>
    </source>
</evidence>
<dbReference type="KEGG" id="cml:BN424_3298"/>
<dbReference type="STRING" id="1234679.BN424_3298"/>
<dbReference type="EMBL" id="HE999757">
    <property type="protein sequence ID" value="CCO12719.2"/>
    <property type="molecule type" value="Genomic_DNA"/>
</dbReference>
<gene>
    <name evidence="1" type="ORF">BN424_3298</name>
</gene>
<proteinExistence type="predicted"/>
<reference evidence="2" key="1">
    <citation type="journal article" date="2013" name="Genome Announc.">
        <title>Complete Chromosome Sequence of Carnobacterium maltaromaticum LMA 28.</title>
        <authorList>
            <person name="Cailliez-Grimal C."/>
            <person name="Chaillou S."/>
            <person name="Anba-Mondoloni J."/>
            <person name="Loux V."/>
            <person name="Afzal M.I."/>
            <person name="Rahman A."/>
            <person name="Kergourlay G."/>
            <person name="Champomier-Verges M.C."/>
            <person name="Zagorec M."/>
            <person name="Dalgaard P."/>
            <person name="Leisner J.J."/>
            <person name="Prevost H."/>
            <person name="Revol-Junelles A.M."/>
            <person name="Borges F."/>
        </authorList>
    </citation>
    <scope>NUCLEOTIDE SEQUENCE</scope>
    <source>
        <strain evidence="2">LMA28</strain>
    </source>
</reference>
<name>K8E766_CARML</name>
<organism evidence="1 2">
    <name type="scientific">Carnobacterium maltaromaticum LMA28</name>
    <dbReference type="NCBI Taxonomy" id="1234679"/>
    <lineage>
        <taxon>Bacteria</taxon>
        <taxon>Bacillati</taxon>
        <taxon>Bacillota</taxon>
        <taxon>Bacilli</taxon>
        <taxon>Lactobacillales</taxon>
        <taxon>Carnobacteriaceae</taxon>
        <taxon>Carnobacterium</taxon>
    </lineage>
</organism>
<dbReference type="RefSeq" id="WP_015077692.1">
    <property type="nucleotide sequence ID" value="NC_019425.2"/>
</dbReference>
<evidence type="ECO:0000313" key="1">
    <source>
        <dbReference type="EMBL" id="CCO12719.2"/>
    </source>
</evidence>
<keyword evidence="2" id="KW-1185">Reference proteome</keyword>
<dbReference type="Proteomes" id="UP000000212">
    <property type="component" value="Chromosome"/>
</dbReference>
<accession>K8E766</accession>
<sequence length="59" mass="6599">MEVVANGEVITISDGNSQVHIPKSEAKKLITEIKINAGLKHLLRFEDYNFEVMDPGETK</sequence>
<dbReference type="AlphaFoldDB" id="K8E766"/>
<dbReference type="HOGENOM" id="CLU_2951797_0_0_9"/>
<protein>
    <submittedName>
        <fullName evidence="1">Uncharacterized protein</fullName>
    </submittedName>
</protein>